<evidence type="ECO:0000313" key="2">
    <source>
        <dbReference type="Proteomes" id="UP000217334"/>
    </source>
</evidence>
<protein>
    <recommendedName>
        <fullName evidence="3">PD-(D/E)XK nuclease superfamily protein</fullName>
    </recommendedName>
</protein>
<dbReference type="EMBL" id="CP022383">
    <property type="protein sequence ID" value="ATA78792.1"/>
    <property type="molecule type" value="Genomic_DNA"/>
</dbReference>
<sequence length="381" mass="45720">MNIKDFILHKKFENIDKEIERIEREKKNNGFNLFTISSYNSYLENFHSDVIALLLSQKERHLQKEKFFKLFLSFLQEKYGATIDENNYQNYEVLREKGRIDIWIKDEISKKCIIIENKINDAVDMPNQIERYYDYASKRGYLVDSIVYLTLKGKKNAPKVGKEEIDGKVIDIIAFSQDERNLCHGWLSNCYREAKMKNDDDSSTFIYQYMKLIKHLSLIVMDNELKKDFYEVVSDEQNRKKAQILVSLLNELEPYRMDLFMEKIGKDYEPFTKIYRYRPHHQLFEGYEERGIVYKLDVHFYEDKSCLDFWCPNIEEDKCTQFISDRLSRIQLLEEFTLGGFGGGMFKWFTIKDYHNIKEIDEAVYNFVHNLFIKLRETHNS</sequence>
<evidence type="ECO:0008006" key="3">
    <source>
        <dbReference type="Google" id="ProtNLM"/>
    </source>
</evidence>
<organism evidence="1 2">
    <name type="scientific">Capnocytophaga sputigena</name>
    <dbReference type="NCBI Taxonomy" id="1019"/>
    <lineage>
        <taxon>Bacteria</taxon>
        <taxon>Pseudomonadati</taxon>
        <taxon>Bacteroidota</taxon>
        <taxon>Flavobacteriia</taxon>
        <taxon>Flavobacteriales</taxon>
        <taxon>Flavobacteriaceae</taxon>
        <taxon>Capnocytophaga</taxon>
    </lineage>
</organism>
<dbReference type="InterPro" id="IPR029470">
    <property type="entry name" value="PDDEXK_4"/>
</dbReference>
<dbReference type="Proteomes" id="UP000217334">
    <property type="component" value="Chromosome"/>
</dbReference>
<evidence type="ECO:0000313" key="1">
    <source>
        <dbReference type="EMBL" id="ATA78792.1"/>
    </source>
</evidence>
<accession>A0A250F0Z1</accession>
<dbReference type="Pfam" id="PF14281">
    <property type="entry name" value="PDDEXK_4"/>
    <property type="match status" value="1"/>
</dbReference>
<proteinExistence type="predicted"/>
<reference evidence="2" key="1">
    <citation type="submission" date="2017-06" db="EMBL/GenBank/DDBJ databases">
        <title>Capnocytophaga spp. assemblies.</title>
        <authorList>
            <person name="Gulvik C.A."/>
        </authorList>
    </citation>
    <scope>NUCLEOTIDE SEQUENCE [LARGE SCALE GENOMIC DNA]</scope>
    <source>
        <strain evidence="2">H4486</strain>
    </source>
</reference>
<dbReference type="RefSeq" id="WP_095900889.1">
    <property type="nucleotide sequence ID" value="NZ_CP022383.1"/>
</dbReference>
<name>A0A250F0Z1_CAPSP</name>
<gene>
    <name evidence="1" type="ORF">CGC59_03450</name>
</gene>
<dbReference type="AlphaFoldDB" id="A0A250F0Z1"/>